<evidence type="ECO:0000313" key="1">
    <source>
        <dbReference type="EMBL" id="MBJ6752689.1"/>
    </source>
</evidence>
<gene>
    <name evidence="1" type="ORF">JFN91_20930</name>
</gene>
<name>A0ABS0YLE1_9BACT</name>
<comment type="caution">
    <text evidence="1">The sequence shown here is derived from an EMBL/GenBank/DDBJ whole genome shotgun (WGS) entry which is preliminary data.</text>
</comment>
<proteinExistence type="predicted"/>
<evidence type="ECO:0008006" key="3">
    <source>
        <dbReference type="Google" id="ProtNLM"/>
    </source>
</evidence>
<dbReference type="RefSeq" id="WP_199391093.1">
    <property type="nucleotide sequence ID" value="NZ_JAEMHL010000021.1"/>
</dbReference>
<dbReference type="EMBL" id="JAEMHL010000021">
    <property type="protein sequence ID" value="MBJ6752689.1"/>
    <property type="molecule type" value="Genomic_DNA"/>
</dbReference>
<organism evidence="1 2">
    <name type="scientific">Geomonas anaerohicana</name>
    <dbReference type="NCBI Taxonomy" id="2798583"/>
    <lineage>
        <taxon>Bacteria</taxon>
        <taxon>Pseudomonadati</taxon>
        <taxon>Thermodesulfobacteriota</taxon>
        <taxon>Desulfuromonadia</taxon>
        <taxon>Geobacterales</taxon>
        <taxon>Geobacteraceae</taxon>
        <taxon>Geomonas</taxon>
    </lineage>
</organism>
<evidence type="ECO:0000313" key="2">
    <source>
        <dbReference type="Proteomes" id="UP000614714"/>
    </source>
</evidence>
<dbReference type="Proteomes" id="UP000614714">
    <property type="component" value="Unassembled WGS sequence"/>
</dbReference>
<dbReference type="SUPFAM" id="SSF81301">
    <property type="entry name" value="Nucleotidyltransferase"/>
    <property type="match status" value="1"/>
</dbReference>
<sequence length="195" mass="22721">MKYRLGKEQLFEILEEWNRRLKRRVHLIACGGTALTLLDIKASTKDVDFVVPVLKEHAYLTRNLEQMGYQRVTQSGWQRQGEIFQFDLFPGTNIHTTGLLASPLEEGRHFLLREYSHLYLGILNYYDLICSKLMRGTRVDFDDCLMLAEAKISEIDVDALVAHFQEMILYDISEARLRPHIEHFVDLLKEKGLHG</sequence>
<accession>A0ABS0YLE1</accession>
<keyword evidence="2" id="KW-1185">Reference proteome</keyword>
<reference evidence="1 2" key="1">
    <citation type="submission" date="2020-12" db="EMBL/GenBank/DDBJ databases">
        <title>Geomonas sp. Red421, isolated from paddy soil.</title>
        <authorList>
            <person name="Xu Z."/>
            <person name="Zhang Z."/>
            <person name="Masuda Y."/>
            <person name="Itoh H."/>
            <person name="Senoo K."/>
        </authorList>
    </citation>
    <scope>NUCLEOTIDE SEQUENCE [LARGE SCALE GENOMIC DNA]</scope>
    <source>
        <strain evidence="1 2">Red421</strain>
    </source>
</reference>
<protein>
    <recommendedName>
        <fullName evidence="3">Nucleotidyl transferase AbiEii/AbiGii toxin family protein</fullName>
    </recommendedName>
</protein>
<dbReference type="InterPro" id="IPR043519">
    <property type="entry name" value="NT_sf"/>
</dbReference>